<name>A0A9W7KXD6_9STRA</name>
<evidence type="ECO:0000313" key="7">
    <source>
        <dbReference type="Proteomes" id="UP001165122"/>
    </source>
</evidence>
<dbReference type="InterPro" id="IPR036188">
    <property type="entry name" value="FAD/NAD-bd_sf"/>
</dbReference>
<dbReference type="SUPFAM" id="SSF51905">
    <property type="entry name" value="FAD/NAD(P)-binding domain"/>
    <property type="match status" value="1"/>
</dbReference>
<dbReference type="Pfam" id="PF01494">
    <property type="entry name" value="FAD_binding_3"/>
    <property type="match status" value="1"/>
</dbReference>
<organism evidence="6 7">
    <name type="scientific">Triparma laevis f. longispina</name>
    <dbReference type="NCBI Taxonomy" id="1714387"/>
    <lineage>
        <taxon>Eukaryota</taxon>
        <taxon>Sar</taxon>
        <taxon>Stramenopiles</taxon>
        <taxon>Ochrophyta</taxon>
        <taxon>Bolidophyceae</taxon>
        <taxon>Parmales</taxon>
        <taxon>Triparmaceae</taxon>
        <taxon>Triparma</taxon>
    </lineage>
</organism>
<evidence type="ECO:0000313" key="6">
    <source>
        <dbReference type="EMBL" id="GMI15302.1"/>
    </source>
</evidence>
<keyword evidence="2" id="KW-0274">FAD</keyword>
<keyword evidence="4" id="KW-0503">Monooxygenase</keyword>
<proteinExistence type="predicted"/>
<keyword evidence="3" id="KW-0560">Oxidoreductase</keyword>
<dbReference type="Proteomes" id="UP001165122">
    <property type="component" value="Unassembled WGS sequence"/>
</dbReference>
<keyword evidence="1" id="KW-0285">Flavoprotein</keyword>
<keyword evidence="7" id="KW-1185">Reference proteome</keyword>
<comment type="caution">
    <text evidence="6">The sequence shown here is derived from an EMBL/GenBank/DDBJ whole genome shotgun (WGS) entry which is preliminary data.</text>
</comment>
<evidence type="ECO:0000256" key="1">
    <source>
        <dbReference type="ARBA" id="ARBA00022630"/>
    </source>
</evidence>
<dbReference type="PRINTS" id="PR00420">
    <property type="entry name" value="RNGMNOXGNASE"/>
</dbReference>
<dbReference type="PANTHER" id="PTHR46972">
    <property type="entry name" value="MONOOXYGENASE ASQM-RELATED"/>
    <property type="match status" value="1"/>
</dbReference>
<dbReference type="OrthoDB" id="655030at2759"/>
<evidence type="ECO:0000256" key="4">
    <source>
        <dbReference type="ARBA" id="ARBA00023033"/>
    </source>
</evidence>
<reference evidence="7" key="1">
    <citation type="journal article" date="2023" name="Commun. Biol.">
        <title>Genome analysis of Parmales, the sister group of diatoms, reveals the evolutionary specialization of diatoms from phago-mixotrophs to photoautotrophs.</title>
        <authorList>
            <person name="Ban H."/>
            <person name="Sato S."/>
            <person name="Yoshikawa S."/>
            <person name="Yamada K."/>
            <person name="Nakamura Y."/>
            <person name="Ichinomiya M."/>
            <person name="Sato N."/>
            <person name="Blanc-Mathieu R."/>
            <person name="Endo H."/>
            <person name="Kuwata A."/>
            <person name="Ogata H."/>
        </authorList>
    </citation>
    <scope>NUCLEOTIDE SEQUENCE [LARGE SCALE GENOMIC DNA]</scope>
    <source>
        <strain evidence="7">NIES 3700</strain>
    </source>
</reference>
<evidence type="ECO:0000259" key="5">
    <source>
        <dbReference type="Pfam" id="PF01494"/>
    </source>
</evidence>
<dbReference type="PANTHER" id="PTHR46972:SF1">
    <property type="entry name" value="FAD DEPENDENT OXIDOREDUCTASE DOMAIN-CONTAINING PROTEIN"/>
    <property type="match status" value="1"/>
</dbReference>
<dbReference type="Gene3D" id="3.50.50.60">
    <property type="entry name" value="FAD/NAD(P)-binding domain"/>
    <property type="match status" value="1"/>
</dbReference>
<dbReference type="InterPro" id="IPR002938">
    <property type="entry name" value="FAD-bd"/>
</dbReference>
<gene>
    <name evidence="6" type="ORF">TrLO_g10495</name>
</gene>
<dbReference type="GO" id="GO:0004497">
    <property type="term" value="F:monooxygenase activity"/>
    <property type="evidence" value="ECO:0007669"/>
    <property type="project" value="UniProtKB-KW"/>
</dbReference>
<protein>
    <recommendedName>
        <fullName evidence="5">FAD-binding domain-containing protein</fullName>
    </recommendedName>
</protein>
<accession>A0A9W7KXD6</accession>
<evidence type="ECO:0000256" key="3">
    <source>
        <dbReference type="ARBA" id="ARBA00023002"/>
    </source>
</evidence>
<dbReference type="AlphaFoldDB" id="A0A9W7KXD6"/>
<sequence>MSSLSPPSSLISCSTCKGYGSPFNSKSTKNCKSCSGLGVIPSSSPINLRSDSEKFKKNVIIIGAGIGGPSLYIALRQRGISSLILDRDPSPLSRSQGYGLTLQQGVRAVRQLGFDVDNLVGGESGDCVYSDRHLVMDVEGEVKGEWGRRKWKGNDTSKHNIHISRLNLRNMLLKQCRSEDVIWNSGLSKIEESESCVKVTTENGEVYTGDYLIGSDGIRSPTRKYLQPSCGLIFLKCYVMLGILTKPHNDICDGNTVFQVSDGSTRFYSMPFDSKKYMWQLSFPVEEEEGVKGCEELKMIAREKCRGWKYVEDMVDGTEEEMISGYNVYDRDVVEDFGEREGRRVGVIGDAAHPMSPFKGQGANQAILDGLKLSRVLATYYHKLEKSNTPISTHETLLTFEKEMMSRAGGKVLKSREAAAFLHSEVVLEEGDVTRGGVFNMTKSKKAKVEEVEEK</sequence>
<evidence type="ECO:0000256" key="2">
    <source>
        <dbReference type="ARBA" id="ARBA00022827"/>
    </source>
</evidence>
<feature type="domain" description="FAD-binding" evidence="5">
    <location>
        <begin position="58"/>
        <end position="382"/>
    </location>
</feature>
<dbReference type="GO" id="GO:0071949">
    <property type="term" value="F:FAD binding"/>
    <property type="evidence" value="ECO:0007669"/>
    <property type="project" value="InterPro"/>
</dbReference>
<dbReference type="EMBL" id="BRXW01000229">
    <property type="protein sequence ID" value="GMI15302.1"/>
    <property type="molecule type" value="Genomic_DNA"/>
</dbReference>